<proteinExistence type="predicted"/>
<dbReference type="InterPro" id="IPR012337">
    <property type="entry name" value="RNaseH-like_sf"/>
</dbReference>
<dbReference type="GO" id="GO:0016787">
    <property type="term" value="F:hydrolase activity"/>
    <property type="evidence" value="ECO:0007669"/>
    <property type="project" value="UniProtKB-KW"/>
</dbReference>
<keyword evidence="5" id="KW-0460">Magnesium</keyword>
<evidence type="ECO:0000256" key="9">
    <source>
        <dbReference type="ARBA" id="ARBA00023172"/>
    </source>
</evidence>
<evidence type="ECO:0000313" key="12">
    <source>
        <dbReference type="WBParaSite" id="SVE_1161500.1"/>
    </source>
</evidence>
<dbReference type="WBParaSite" id="SVE_1161500.1">
    <property type="protein sequence ID" value="SVE_1161500.1"/>
    <property type="gene ID" value="SVE_1161500"/>
</dbReference>
<evidence type="ECO:0000256" key="5">
    <source>
        <dbReference type="ARBA" id="ARBA00022842"/>
    </source>
</evidence>
<evidence type="ECO:0000256" key="3">
    <source>
        <dbReference type="ARBA" id="ARBA00022759"/>
    </source>
</evidence>
<evidence type="ECO:0000256" key="7">
    <source>
        <dbReference type="ARBA" id="ARBA00022918"/>
    </source>
</evidence>
<name>A0A0K0FQC8_STRVS</name>
<evidence type="ECO:0000256" key="6">
    <source>
        <dbReference type="ARBA" id="ARBA00022908"/>
    </source>
</evidence>
<protein>
    <submittedName>
        <fullName evidence="12">Integrase catalytic domain-containing protein</fullName>
    </submittedName>
</protein>
<dbReference type="STRING" id="75913.A0A0K0FQC8"/>
<keyword evidence="7" id="KW-0695">RNA-directed DNA polymerase</keyword>
<dbReference type="PANTHER" id="PTHR42648:SF11">
    <property type="entry name" value="TRANSPOSON TY4-P GAG-POL POLYPROTEIN"/>
    <property type="match status" value="1"/>
</dbReference>
<organism evidence="11 12">
    <name type="scientific">Strongyloides venezuelensis</name>
    <name type="common">Threadworm</name>
    <dbReference type="NCBI Taxonomy" id="75913"/>
    <lineage>
        <taxon>Eukaryota</taxon>
        <taxon>Metazoa</taxon>
        <taxon>Ecdysozoa</taxon>
        <taxon>Nematoda</taxon>
        <taxon>Chromadorea</taxon>
        <taxon>Rhabditida</taxon>
        <taxon>Tylenchina</taxon>
        <taxon>Panagrolaimomorpha</taxon>
        <taxon>Strongyloidoidea</taxon>
        <taxon>Strongyloididae</taxon>
        <taxon>Strongyloides</taxon>
    </lineage>
</organism>
<dbReference type="GO" id="GO:0006310">
    <property type="term" value="P:DNA recombination"/>
    <property type="evidence" value="ECO:0007669"/>
    <property type="project" value="UniProtKB-KW"/>
</dbReference>
<dbReference type="GO" id="GO:0003676">
    <property type="term" value="F:nucleic acid binding"/>
    <property type="evidence" value="ECO:0007669"/>
    <property type="project" value="InterPro"/>
</dbReference>
<dbReference type="PROSITE" id="PS50994">
    <property type="entry name" value="INTEGRASE"/>
    <property type="match status" value="1"/>
</dbReference>
<dbReference type="Proteomes" id="UP000035680">
    <property type="component" value="Unassembled WGS sequence"/>
</dbReference>
<evidence type="ECO:0000256" key="2">
    <source>
        <dbReference type="ARBA" id="ARBA00022723"/>
    </source>
</evidence>
<keyword evidence="3" id="KW-0255">Endonuclease</keyword>
<dbReference type="InterPro" id="IPR001584">
    <property type="entry name" value="Integrase_cat-core"/>
</dbReference>
<dbReference type="GO" id="GO:0003964">
    <property type="term" value="F:RNA-directed DNA polymerase activity"/>
    <property type="evidence" value="ECO:0007669"/>
    <property type="project" value="UniProtKB-KW"/>
</dbReference>
<dbReference type="Gene3D" id="3.30.420.10">
    <property type="entry name" value="Ribonuclease H-like superfamily/Ribonuclease H"/>
    <property type="match status" value="1"/>
</dbReference>
<keyword evidence="8" id="KW-0239">DNA-directed DNA polymerase</keyword>
<evidence type="ECO:0000256" key="8">
    <source>
        <dbReference type="ARBA" id="ARBA00022932"/>
    </source>
</evidence>
<keyword evidence="8" id="KW-0808">Transferase</keyword>
<dbReference type="PANTHER" id="PTHR42648">
    <property type="entry name" value="TRANSPOSASE, PUTATIVE-RELATED"/>
    <property type="match status" value="1"/>
</dbReference>
<keyword evidence="1" id="KW-0540">Nuclease</keyword>
<keyword evidence="2" id="KW-0479">Metal-binding</keyword>
<dbReference type="AlphaFoldDB" id="A0A0K0FQC8"/>
<dbReference type="GO" id="GO:0015074">
    <property type="term" value="P:DNA integration"/>
    <property type="evidence" value="ECO:0007669"/>
    <property type="project" value="UniProtKB-KW"/>
</dbReference>
<feature type="domain" description="Integrase catalytic" evidence="10">
    <location>
        <begin position="210"/>
        <end position="317"/>
    </location>
</feature>
<evidence type="ECO:0000256" key="4">
    <source>
        <dbReference type="ARBA" id="ARBA00022801"/>
    </source>
</evidence>
<evidence type="ECO:0000256" key="1">
    <source>
        <dbReference type="ARBA" id="ARBA00022722"/>
    </source>
</evidence>
<keyword evidence="11" id="KW-1185">Reference proteome</keyword>
<keyword evidence="8" id="KW-0548">Nucleotidyltransferase</keyword>
<dbReference type="GO" id="GO:0003887">
    <property type="term" value="F:DNA-directed DNA polymerase activity"/>
    <property type="evidence" value="ECO:0007669"/>
    <property type="project" value="UniProtKB-KW"/>
</dbReference>
<dbReference type="GO" id="GO:0046872">
    <property type="term" value="F:metal ion binding"/>
    <property type="evidence" value="ECO:0007669"/>
    <property type="project" value="UniProtKB-KW"/>
</dbReference>
<keyword evidence="6" id="KW-0229">DNA integration</keyword>
<evidence type="ECO:0000259" key="10">
    <source>
        <dbReference type="PROSITE" id="PS50994"/>
    </source>
</evidence>
<dbReference type="InterPro" id="IPR036397">
    <property type="entry name" value="RNaseH_sf"/>
</dbReference>
<accession>A0A0K0FQC8</accession>
<dbReference type="SUPFAM" id="SSF53098">
    <property type="entry name" value="Ribonuclease H-like"/>
    <property type="match status" value="1"/>
</dbReference>
<keyword evidence="4" id="KW-0378">Hydrolase</keyword>
<reference evidence="11" key="1">
    <citation type="submission" date="2014-07" db="EMBL/GenBank/DDBJ databases">
        <authorList>
            <person name="Martin A.A"/>
            <person name="De Silva N."/>
        </authorList>
    </citation>
    <scope>NUCLEOTIDE SEQUENCE</scope>
</reference>
<dbReference type="InterPro" id="IPR039537">
    <property type="entry name" value="Retrotran_Ty1/copia-like"/>
</dbReference>
<sequence>MKSKPSSDLITKIKRIVMELRSKVINVDEEEQVLILLGALLSSYEAMISTLSSNVKLNEVIGRLRYQDELKTPEITENASFYAKRYSKSNNQNFLQIIGFKENAIIVLVMDNLQIVKASNRSYIYSDEAGEAVINNVLIKNIFYSPEIDANLLSYALLKKSGQLSVSSNQESMFNIDGKLISTKISNGDIIVDDVNKIDENQLCHERLGHAYLTVLELISIDLKRPMKTPGLKDERYYFLAVDMATKLSMVIPLISKRDALMATQRMIITWQNRLKRKIKRIRSDCGLKFLNSEVSDLLLNNKILHEQSVSYTPQQNFCRVSSVISKISIVHAGLEANHKHLKSVGSLTIYKDTKAVKLFSKGIIGILVGYGPSHNDKSVTNPRLPLPIDSSLVTGRARHKKTLLMDSNCDYYIFISCGEVSNNIYKALKSDVWSNDVNSELDKIENNKT</sequence>
<reference evidence="12" key="2">
    <citation type="submission" date="2015-08" db="UniProtKB">
        <authorList>
            <consortium name="WormBaseParasite"/>
        </authorList>
    </citation>
    <scope>IDENTIFICATION</scope>
</reference>
<dbReference type="GO" id="GO:0004519">
    <property type="term" value="F:endonuclease activity"/>
    <property type="evidence" value="ECO:0007669"/>
    <property type="project" value="UniProtKB-KW"/>
</dbReference>
<evidence type="ECO:0000313" key="11">
    <source>
        <dbReference type="Proteomes" id="UP000035680"/>
    </source>
</evidence>
<keyword evidence="9" id="KW-0233">DNA recombination</keyword>